<keyword evidence="1" id="KW-0812">Transmembrane</keyword>
<keyword evidence="1" id="KW-1133">Transmembrane helix</keyword>
<keyword evidence="3" id="KW-1185">Reference proteome</keyword>
<dbReference type="AlphaFoldDB" id="A0A832UQY9"/>
<feature type="transmembrane region" description="Helical" evidence="1">
    <location>
        <begin position="12"/>
        <end position="29"/>
    </location>
</feature>
<evidence type="ECO:0000313" key="3">
    <source>
        <dbReference type="Proteomes" id="UP000646946"/>
    </source>
</evidence>
<accession>A0A832UQY9</accession>
<evidence type="ECO:0000256" key="1">
    <source>
        <dbReference type="SAM" id="Phobius"/>
    </source>
</evidence>
<proteinExistence type="predicted"/>
<sequence>MEITNRKGYIRLIEVSLAAALVFGFLIFVQQTQSSLLRGSQSYDPIVLKTLGEDIIRSLDLRDSDRNFRSDLRDYLRFGTSCINNWPQLTQEITAALPENVGFSVFLVDSSGNSLYQGGVATGAQPTQREIVTINYIVAGDYGSYCNIWSPCNVKLSLWFKI</sequence>
<organism evidence="2 3">
    <name type="scientific">Candidatus Naiadarchaeum limnaeum</name>
    <dbReference type="NCBI Taxonomy" id="2756139"/>
    <lineage>
        <taxon>Archaea</taxon>
        <taxon>Candidatus Undinarchaeota</taxon>
        <taxon>Candidatus Undinarchaeia</taxon>
        <taxon>Candidatus Naiadarchaeales</taxon>
        <taxon>Candidatus Naiadarchaeaceae</taxon>
        <taxon>Candidatus Naiadarchaeum</taxon>
    </lineage>
</organism>
<dbReference type="EMBL" id="DVAB01000008">
    <property type="protein sequence ID" value="HIK00062.1"/>
    <property type="molecule type" value="Genomic_DNA"/>
</dbReference>
<reference evidence="2 3" key="1">
    <citation type="journal article" name="Nat. Commun.">
        <title>Undinarchaeota illuminate DPANN phylogeny and the impact of gene transfer on archaeal evolution.</title>
        <authorList>
            <person name="Dombrowski N."/>
            <person name="Williams T.A."/>
            <person name="Sun J."/>
            <person name="Woodcroft B.J."/>
            <person name="Lee J.H."/>
            <person name="Minh B.Q."/>
            <person name="Rinke C."/>
            <person name="Spang A."/>
        </authorList>
    </citation>
    <scope>NUCLEOTIDE SEQUENCE [LARGE SCALE GENOMIC DNA]</scope>
    <source>
        <strain evidence="2">MAG_bin1129</strain>
    </source>
</reference>
<keyword evidence="1" id="KW-0472">Membrane</keyword>
<dbReference type="Proteomes" id="UP000646946">
    <property type="component" value="Unassembled WGS sequence"/>
</dbReference>
<evidence type="ECO:0000313" key="2">
    <source>
        <dbReference type="EMBL" id="HIK00062.1"/>
    </source>
</evidence>
<protein>
    <submittedName>
        <fullName evidence="2">Uncharacterized protein</fullName>
    </submittedName>
</protein>
<name>A0A832UQY9_9ARCH</name>
<comment type="caution">
    <text evidence="2">The sequence shown here is derived from an EMBL/GenBank/DDBJ whole genome shotgun (WGS) entry which is preliminary data.</text>
</comment>
<gene>
    <name evidence="2" type="ORF">H1016_00800</name>
</gene>